<dbReference type="PANTHER" id="PTHR47894">
    <property type="entry name" value="HTH-TYPE TRANSCRIPTIONAL REGULATOR GADX"/>
    <property type="match status" value="1"/>
</dbReference>
<dbReference type="InterPro" id="IPR032687">
    <property type="entry name" value="AraC-type_N"/>
</dbReference>
<feature type="domain" description="HTH araC/xylS-type" evidence="4">
    <location>
        <begin position="241"/>
        <end position="338"/>
    </location>
</feature>
<proteinExistence type="predicted"/>
<gene>
    <name evidence="5" type="ORF">MGWOODY_Tha2143</name>
</gene>
<dbReference type="InterPro" id="IPR009057">
    <property type="entry name" value="Homeodomain-like_sf"/>
</dbReference>
<evidence type="ECO:0000256" key="2">
    <source>
        <dbReference type="ARBA" id="ARBA00023125"/>
    </source>
</evidence>
<accession>A0A160TE61</accession>
<dbReference type="AlphaFoldDB" id="A0A160TE61"/>
<dbReference type="Pfam" id="PF12625">
    <property type="entry name" value="Arabinose_bd"/>
    <property type="match status" value="1"/>
</dbReference>
<dbReference type="InterPro" id="IPR018060">
    <property type="entry name" value="HTH_AraC"/>
</dbReference>
<protein>
    <submittedName>
        <fullName evidence="5">Transcriptional regulator, AraC family</fullName>
    </submittedName>
</protein>
<evidence type="ECO:0000313" key="5">
    <source>
        <dbReference type="EMBL" id="CUS42028.1"/>
    </source>
</evidence>
<evidence type="ECO:0000256" key="1">
    <source>
        <dbReference type="ARBA" id="ARBA00023015"/>
    </source>
</evidence>
<keyword evidence="3" id="KW-0804">Transcription</keyword>
<reference evidence="5" key="1">
    <citation type="submission" date="2015-10" db="EMBL/GenBank/DDBJ databases">
        <authorList>
            <person name="Gilbert D.G."/>
        </authorList>
    </citation>
    <scope>NUCLEOTIDE SEQUENCE</scope>
</reference>
<sequence>MTIKTVGAGDYRISSDYLILLTELGFERGISASELLKDTGLPETLLFHPDVSVGHESALKMLQRFCDLTNDLSIALEYGKRMTLSKHGALGFAAQYSETMVDAAQKVVLYIETRIQLFDMKRELDDNYRHLSITPKFDHPAGQFLVLAFLSSVETICRTLVASGSKTAQSTIYIQDNTDLSNQTILANCTIKSGSSLNRLTWPRAALEGQLSFFNPNLENLAENELKQALHSVAESATLSARVREILLEHIAEMPTVDTVASTLCMSAATLNRKLKAEQRSFQQIKDSVRYTQAQRLLKDGVLSIDIIAEQLGYSDASNFAKAFKGWSGQSPSLYRQEHRQEQRKTN</sequence>
<dbReference type="SUPFAM" id="SSF46689">
    <property type="entry name" value="Homeodomain-like"/>
    <property type="match status" value="1"/>
</dbReference>
<dbReference type="SMART" id="SM00342">
    <property type="entry name" value="HTH_ARAC"/>
    <property type="match status" value="1"/>
</dbReference>
<dbReference type="GO" id="GO:0003700">
    <property type="term" value="F:DNA-binding transcription factor activity"/>
    <property type="evidence" value="ECO:0007669"/>
    <property type="project" value="InterPro"/>
</dbReference>
<dbReference type="GO" id="GO:0005829">
    <property type="term" value="C:cytosol"/>
    <property type="evidence" value="ECO:0007669"/>
    <property type="project" value="TreeGrafter"/>
</dbReference>
<dbReference type="Gene3D" id="1.10.10.60">
    <property type="entry name" value="Homeodomain-like"/>
    <property type="match status" value="1"/>
</dbReference>
<organism evidence="5">
    <name type="scientific">hydrothermal vent metagenome</name>
    <dbReference type="NCBI Taxonomy" id="652676"/>
    <lineage>
        <taxon>unclassified sequences</taxon>
        <taxon>metagenomes</taxon>
        <taxon>ecological metagenomes</taxon>
    </lineage>
</organism>
<keyword evidence="1" id="KW-0805">Transcription regulation</keyword>
<evidence type="ECO:0000259" key="4">
    <source>
        <dbReference type="PROSITE" id="PS01124"/>
    </source>
</evidence>
<dbReference type="GO" id="GO:0000976">
    <property type="term" value="F:transcription cis-regulatory region binding"/>
    <property type="evidence" value="ECO:0007669"/>
    <property type="project" value="TreeGrafter"/>
</dbReference>
<keyword evidence="2" id="KW-0238">DNA-binding</keyword>
<name>A0A160TE61_9ZZZZ</name>
<dbReference type="PANTHER" id="PTHR47894:SF1">
    <property type="entry name" value="HTH-TYPE TRANSCRIPTIONAL REGULATOR VQSM"/>
    <property type="match status" value="1"/>
</dbReference>
<dbReference type="InterPro" id="IPR020449">
    <property type="entry name" value="Tscrpt_reg_AraC-type_HTH"/>
</dbReference>
<dbReference type="PROSITE" id="PS01124">
    <property type="entry name" value="HTH_ARAC_FAMILY_2"/>
    <property type="match status" value="1"/>
</dbReference>
<evidence type="ECO:0000256" key="3">
    <source>
        <dbReference type="ARBA" id="ARBA00023163"/>
    </source>
</evidence>
<dbReference type="EMBL" id="CZQC01000060">
    <property type="protein sequence ID" value="CUS42028.1"/>
    <property type="molecule type" value="Genomic_DNA"/>
</dbReference>
<dbReference type="PRINTS" id="PR00032">
    <property type="entry name" value="HTHARAC"/>
</dbReference>
<dbReference type="Pfam" id="PF12833">
    <property type="entry name" value="HTH_18"/>
    <property type="match status" value="1"/>
</dbReference>